<dbReference type="InterPro" id="IPR020843">
    <property type="entry name" value="ER"/>
</dbReference>
<dbReference type="Gene3D" id="3.40.50.720">
    <property type="entry name" value="NAD(P)-binding Rossmann-like Domain"/>
    <property type="match status" value="1"/>
</dbReference>
<protein>
    <submittedName>
        <fullName evidence="3">NADP-dependent oxidoreductase</fullName>
        <ecNumber evidence="3">1.-.-.-</ecNumber>
    </submittedName>
</protein>
<dbReference type="PANTHER" id="PTHR44154">
    <property type="entry name" value="QUINONE OXIDOREDUCTASE"/>
    <property type="match status" value="1"/>
</dbReference>
<name>A0ABU8MUY2_9PSEU</name>
<evidence type="ECO:0000256" key="1">
    <source>
        <dbReference type="ARBA" id="ARBA00022857"/>
    </source>
</evidence>
<dbReference type="CDD" id="cd05289">
    <property type="entry name" value="MDR_like_2"/>
    <property type="match status" value="1"/>
</dbReference>
<dbReference type="InterPro" id="IPR051603">
    <property type="entry name" value="Zinc-ADH_QOR/CCCR"/>
</dbReference>
<dbReference type="SUPFAM" id="SSF51735">
    <property type="entry name" value="NAD(P)-binding Rossmann-fold domains"/>
    <property type="match status" value="1"/>
</dbReference>
<gene>
    <name evidence="3" type="ORF">WCD74_25415</name>
</gene>
<dbReference type="Proteomes" id="UP001385809">
    <property type="component" value="Unassembled WGS sequence"/>
</dbReference>
<dbReference type="InterPro" id="IPR013149">
    <property type="entry name" value="ADH-like_C"/>
</dbReference>
<evidence type="ECO:0000313" key="3">
    <source>
        <dbReference type="EMBL" id="MEJ2871126.1"/>
    </source>
</evidence>
<dbReference type="SUPFAM" id="SSF50129">
    <property type="entry name" value="GroES-like"/>
    <property type="match status" value="1"/>
</dbReference>
<accession>A0ABU8MUY2</accession>
<feature type="domain" description="Enoyl reductase (ER)" evidence="2">
    <location>
        <begin position="12"/>
        <end position="304"/>
    </location>
</feature>
<dbReference type="InterPro" id="IPR013154">
    <property type="entry name" value="ADH-like_N"/>
</dbReference>
<evidence type="ECO:0000259" key="2">
    <source>
        <dbReference type="SMART" id="SM00829"/>
    </source>
</evidence>
<proteinExistence type="predicted"/>
<keyword evidence="3" id="KW-0560">Oxidoreductase</keyword>
<dbReference type="SMART" id="SM00829">
    <property type="entry name" value="PKS_ER"/>
    <property type="match status" value="1"/>
</dbReference>
<dbReference type="RefSeq" id="WP_337697696.1">
    <property type="nucleotide sequence ID" value="NZ_JBBEGN010000019.1"/>
</dbReference>
<dbReference type="EC" id="1.-.-.-" evidence="3"/>
<dbReference type="Pfam" id="PF00107">
    <property type="entry name" value="ADH_zinc_N"/>
    <property type="match status" value="1"/>
</dbReference>
<dbReference type="PANTHER" id="PTHR44154:SF1">
    <property type="entry name" value="QUINONE OXIDOREDUCTASE"/>
    <property type="match status" value="1"/>
</dbReference>
<dbReference type="Pfam" id="PF08240">
    <property type="entry name" value="ADH_N"/>
    <property type="match status" value="1"/>
</dbReference>
<dbReference type="InterPro" id="IPR036291">
    <property type="entry name" value="NAD(P)-bd_dom_sf"/>
</dbReference>
<evidence type="ECO:0000313" key="4">
    <source>
        <dbReference type="Proteomes" id="UP001385809"/>
    </source>
</evidence>
<keyword evidence="1" id="KW-0521">NADP</keyword>
<dbReference type="EMBL" id="JBBEGN010000019">
    <property type="protein sequence ID" value="MEJ2871126.1"/>
    <property type="molecule type" value="Genomic_DNA"/>
</dbReference>
<reference evidence="3 4" key="1">
    <citation type="submission" date="2024-03" db="EMBL/GenBank/DDBJ databases">
        <title>Actinomycetospora sp. OC33-EN08, a novel actinomycete isolated from wild orchid (Aerides multiflora).</title>
        <authorList>
            <person name="Suriyachadkun C."/>
        </authorList>
    </citation>
    <scope>NUCLEOTIDE SEQUENCE [LARGE SCALE GENOMIC DNA]</scope>
    <source>
        <strain evidence="3 4">OC33-EN08</strain>
    </source>
</reference>
<dbReference type="GO" id="GO:0016491">
    <property type="term" value="F:oxidoreductase activity"/>
    <property type="evidence" value="ECO:0007669"/>
    <property type="project" value="UniProtKB-KW"/>
</dbReference>
<dbReference type="InterPro" id="IPR011032">
    <property type="entry name" value="GroES-like_sf"/>
</dbReference>
<keyword evidence="4" id="KW-1185">Reference proteome</keyword>
<dbReference type="Gene3D" id="3.90.180.10">
    <property type="entry name" value="Medium-chain alcohol dehydrogenases, catalytic domain"/>
    <property type="match status" value="1"/>
</dbReference>
<organism evidence="3 4">
    <name type="scientific">Actinomycetospora aurantiaca</name>
    <dbReference type="NCBI Taxonomy" id="3129233"/>
    <lineage>
        <taxon>Bacteria</taxon>
        <taxon>Bacillati</taxon>
        <taxon>Actinomycetota</taxon>
        <taxon>Actinomycetes</taxon>
        <taxon>Pseudonocardiales</taxon>
        <taxon>Pseudonocardiaceae</taxon>
        <taxon>Actinomycetospora</taxon>
    </lineage>
</organism>
<comment type="caution">
    <text evidence="3">The sequence shown here is derived from an EMBL/GenBank/DDBJ whole genome shotgun (WGS) entry which is preliminary data.</text>
</comment>
<sequence>MTSRAVQYSRYGGPEVLEIVERDNPQPGVGQVRLAVRAASVNPADWKMRSGMFARTDAPEHAIIPGFDVAGVVEAVGSGVTTPGVGDEVLGGASGGAYAEKAVADASAVVAKPASMSWEVAGSLGVIVSTTYRVLALLDLRPGATLVVHGASGGVGMIAAQVAASRGITVVGTASEAHQDDVRSLGVTPVVYGEGLVERVRSVTDRVDAVFDTAGKGSLADLVELAGSAERVITIAHPDAGTHGVRFSGGGSGDPEIEGALAEATGRIAAGFWRAPAVTTYPLEQAAQAQEDNRTGAVSGKLVLTP</sequence>